<dbReference type="Gene3D" id="3.30.470.30">
    <property type="entry name" value="DNA ligase/mRNA capping enzyme"/>
    <property type="match status" value="1"/>
</dbReference>
<name>W7U1B3_9STRA</name>
<dbReference type="GO" id="GO:0004482">
    <property type="term" value="F:mRNA 5'-cap (guanine-N7-)-methyltransferase activity"/>
    <property type="evidence" value="ECO:0007669"/>
    <property type="project" value="UniProtKB-EC"/>
</dbReference>
<evidence type="ECO:0000313" key="11">
    <source>
        <dbReference type="EMBL" id="EWM26676.1"/>
    </source>
</evidence>
<evidence type="ECO:0000313" key="12">
    <source>
        <dbReference type="Proteomes" id="UP000019335"/>
    </source>
</evidence>
<dbReference type="SUPFAM" id="SSF56784">
    <property type="entry name" value="HAD-like"/>
    <property type="match status" value="1"/>
</dbReference>
<dbReference type="InterPro" id="IPR012340">
    <property type="entry name" value="NA-bd_OB-fold"/>
</dbReference>
<dbReference type="Pfam" id="PF03031">
    <property type="entry name" value="NIF"/>
    <property type="match status" value="1"/>
</dbReference>
<dbReference type="PROSITE" id="PS51562">
    <property type="entry name" value="RNA_CAP0_MT"/>
    <property type="match status" value="1"/>
</dbReference>
<evidence type="ECO:0000256" key="3">
    <source>
        <dbReference type="ARBA" id="ARBA00022679"/>
    </source>
</evidence>
<comment type="caution">
    <text evidence="11">The sequence shown here is derived from an EMBL/GenBank/DDBJ whole genome shotgun (WGS) entry which is preliminary data.</text>
</comment>
<keyword evidence="6" id="KW-0506">mRNA capping</keyword>
<feature type="compositionally biased region" description="Basic and acidic residues" evidence="8">
    <location>
        <begin position="1"/>
        <end position="44"/>
    </location>
</feature>
<dbReference type="PANTHER" id="PTHR12189:SF2">
    <property type="entry name" value="MRNA CAP GUANINE-N7 METHYLTRANSFERASE"/>
    <property type="match status" value="1"/>
</dbReference>
<organism evidence="11 12">
    <name type="scientific">Nannochloropsis gaditana</name>
    <dbReference type="NCBI Taxonomy" id="72520"/>
    <lineage>
        <taxon>Eukaryota</taxon>
        <taxon>Sar</taxon>
        <taxon>Stramenopiles</taxon>
        <taxon>Ochrophyta</taxon>
        <taxon>Eustigmatophyceae</taxon>
        <taxon>Eustigmatales</taxon>
        <taxon>Monodopsidaceae</taxon>
        <taxon>Nannochloropsis</taxon>
    </lineage>
</organism>
<keyword evidence="12" id="KW-1185">Reference proteome</keyword>
<dbReference type="Gene3D" id="3.40.50.150">
    <property type="entry name" value="Vaccinia Virus protein VP39"/>
    <property type="match status" value="1"/>
</dbReference>
<evidence type="ECO:0000256" key="6">
    <source>
        <dbReference type="ARBA" id="ARBA00023042"/>
    </source>
</evidence>
<keyword evidence="3 11" id="KW-0808">Transferase</keyword>
<keyword evidence="6" id="KW-0507">mRNA processing</keyword>
<evidence type="ECO:0000256" key="7">
    <source>
        <dbReference type="ARBA" id="ARBA00044712"/>
    </source>
</evidence>
<feature type="compositionally biased region" description="Basic and acidic residues" evidence="8">
    <location>
        <begin position="240"/>
        <end position="250"/>
    </location>
</feature>
<dbReference type="Gene3D" id="3.40.50.1000">
    <property type="entry name" value="HAD superfamily/HAD-like"/>
    <property type="match status" value="1"/>
</dbReference>
<dbReference type="SUPFAM" id="SSF50249">
    <property type="entry name" value="Nucleic acid-binding proteins"/>
    <property type="match status" value="1"/>
</dbReference>
<proteinExistence type="predicted"/>
<dbReference type="InterPro" id="IPR023214">
    <property type="entry name" value="HAD_sf"/>
</dbReference>
<dbReference type="InterPro" id="IPR039753">
    <property type="entry name" value="RG7MT1"/>
</dbReference>
<feature type="compositionally biased region" description="Basic and acidic residues" evidence="8">
    <location>
        <begin position="136"/>
        <end position="153"/>
    </location>
</feature>
<dbReference type="SMART" id="SM00577">
    <property type="entry name" value="CPDc"/>
    <property type="match status" value="1"/>
</dbReference>
<dbReference type="InterPro" id="IPR029063">
    <property type="entry name" value="SAM-dependent_MTases_sf"/>
</dbReference>
<dbReference type="InterPro" id="IPR004274">
    <property type="entry name" value="FCP1_dom"/>
</dbReference>
<gene>
    <name evidence="11" type="ORF">Naga_100001g88</name>
</gene>
<dbReference type="EMBL" id="AZIL01000609">
    <property type="protein sequence ID" value="EWM26676.1"/>
    <property type="molecule type" value="Genomic_DNA"/>
</dbReference>
<evidence type="ECO:0000259" key="10">
    <source>
        <dbReference type="PROSITE" id="PS51562"/>
    </source>
</evidence>
<feature type="compositionally biased region" description="Basic and acidic residues" evidence="8">
    <location>
        <begin position="89"/>
        <end position="122"/>
    </location>
</feature>
<protein>
    <recommendedName>
        <fullName evidence="1">mRNA (guanine-N(7))-methyltransferase</fullName>
        <ecNumber evidence="1">2.1.1.56</ecNumber>
    </recommendedName>
</protein>
<sequence>MREESRRGRRGSLDVRRWGEEFDDERGRDFEKQASRESGMHVNHESPQSHSLASGDVRGGGMREWSDSYRGRRGGRKGSRPQDRDDDLDGRAGDQKSRGGIESEHPERYKHTERGLDREDARGRRRAGYGSAGRGRAGDLGDAPRRGERELDQGRWGGRELPPSRQQYQDVRLGHAERGRQGGGRGEWRRNLGDCWGTGGRSDRPMDFGEESSSTWSESPYAKGRGRGVQGAQACHGGRPGKEAGREGARTGDQTPLSRGEPLSLDDAEVGGTYQGFVYASHETHGFFFYFGRLDPGRKFRSFECSGRITRFGLPSPWIADMERRVLRARESAPGLVRPEWLLPLRVKSMERPVGGKPRVELILVPERKLLILDLNGVLFNRYSVHDERRGLGEIQKRPKCEEFLDFCFEHFHVACWSCCNKETMELGVFGAREKDLLFSNYSAHSINLWPRHSAVSVDKPLFLKDLSRLWKQQLDRVAFDASSTILVDNHLEKFERNPLGTCVLVPEYSDAAQPPDDLLSLEGELVAHLRAMAHTPDSGAYVRGTASAFFPTAHPIPPYDLSRLKAVVLQAFCASECMRRERPDLTVGHYMERKETPGPRAIQLRRKSLVEVAGPRAPPHVVCEKSDGTRLFLLVPEEKIREEIEEAGGGRVGGFLLDRQWKVERLAEDGGDWGLSSVLSPRGETSLLDGELVRPLPAPGRDTGEEEGRNGGATGDAFLFLVFDVVFLDGRDVGAIPSLGARMQALKDVIGSSPTPSRGPLSVKFGLSRPGCTLTILPKEFYALDHLSGMLNTMMRPCGGKSDESTQEAVEVVEEREAQARMDQFIFDDGQRRSISDGLVFTPSCVPYYLYQVHKFKTPGRISIDFKVKKTDLDDASSAGNGLWEIPLYLTLMKFDTKFTALDLRREDAYHRLVDHFKVVEGALSLSGTDEKPSECVVECDFARGAGGGAGSWVLRLIRGDKARPNSVQTAWNNLEALAEGLALEELVEALERLRLETSCLEKGEKPTVDEVADHYDVLQKRRWEAGEGALDPRIHNLRRLNNWIKAVLIEMCGGLRRGLANDEKPVTEEDQHLGAMSNPLATVEDRNAAALSGGSEKDGGRRRGCRGGLRAVIDMACGRGGDLGKWVMQGADIYVGFDSSEQSVIECRSRVEESQRRRGRPRCSCVFRHSMLSGTVADAVIDRLGGKGLDEELERNGRGFDAVSIQFALHYACASETCLSGLLRDVGRLLRDDGLLILTCVDDRTLGQHLALHPSGTFGNAVYRVEFSPDSLSNARGDGEPLLHRLGQRYTFSLSSAVEACAEYVVPALELAEIAAKVANLKLVYRRNFGSFVYEHLSEYGHLLEALRVGVVTEEEWEAIQLYSVMVFRMERS</sequence>
<evidence type="ECO:0000256" key="4">
    <source>
        <dbReference type="ARBA" id="ARBA00022691"/>
    </source>
</evidence>
<evidence type="ECO:0000256" key="8">
    <source>
        <dbReference type="SAM" id="MobiDB-lite"/>
    </source>
</evidence>
<dbReference type="SUPFAM" id="SSF53335">
    <property type="entry name" value="S-adenosyl-L-methionine-dependent methyltransferases"/>
    <property type="match status" value="1"/>
</dbReference>
<keyword evidence="2 11" id="KW-0489">Methyltransferase</keyword>
<keyword evidence="5" id="KW-0694">RNA-binding</keyword>
<dbReference type="PROSITE" id="PS50969">
    <property type="entry name" value="FCP1"/>
    <property type="match status" value="1"/>
</dbReference>
<dbReference type="PANTHER" id="PTHR12189">
    <property type="entry name" value="MRNA GUANINE-7- METHYLTRANSFERASE"/>
    <property type="match status" value="1"/>
</dbReference>
<dbReference type="Gene3D" id="2.40.50.140">
    <property type="entry name" value="Nucleic acid-binding proteins"/>
    <property type="match status" value="1"/>
</dbReference>
<dbReference type="InterPro" id="IPR036412">
    <property type="entry name" value="HAD-like_sf"/>
</dbReference>
<evidence type="ECO:0000259" key="9">
    <source>
        <dbReference type="PROSITE" id="PS50969"/>
    </source>
</evidence>
<evidence type="ECO:0000256" key="2">
    <source>
        <dbReference type="ARBA" id="ARBA00022603"/>
    </source>
</evidence>
<dbReference type="GO" id="GO:0005634">
    <property type="term" value="C:nucleus"/>
    <property type="evidence" value="ECO:0007669"/>
    <property type="project" value="TreeGrafter"/>
</dbReference>
<comment type="catalytic activity">
    <reaction evidence="7">
        <text>a 5'-end (5'-triphosphoguanosine)-ribonucleoside in mRNA + S-adenosyl-L-methionine = a 5'-end (N(7)-methyl 5'-triphosphoguanosine)-ribonucleoside in mRNA + S-adenosyl-L-homocysteine</text>
        <dbReference type="Rhea" id="RHEA:67008"/>
        <dbReference type="Rhea" id="RHEA-COMP:17166"/>
        <dbReference type="Rhea" id="RHEA-COMP:17167"/>
        <dbReference type="ChEBI" id="CHEBI:57856"/>
        <dbReference type="ChEBI" id="CHEBI:59789"/>
        <dbReference type="ChEBI" id="CHEBI:156461"/>
        <dbReference type="ChEBI" id="CHEBI:167617"/>
        <dbReference type="EC" id="2.1.1.56"/>
    </reaction>
</comment>
<feature type="domain" description="FCP1 homology" evidence="9">
    <location>
        <begin position="364"/>
        <end position="533"/>
    </location>
</feature>
<reference evidence="11 12" key="1">
    <citation type="journal article" date="2014" name="Mol. Plant">
        <title>Chromosome Scale Genome Assembly and Transcriptome Profiling of Nannochloropsis gaditana in Nitrogen Depletion.</title>
        <authorList>
            <person name="Corteggiani Carpinelli E."/>
            <person name="Telatin A."/>
            <person name="Vitulo N."/>
            <person name="Forcato C."/>
            <person name="D'Angelo M."/>
            <person name="Schiavon R."/>
            <person name="Vezzi A."/>
            <person name="Giacometti G.M."/>
            <person name="Morosinotto T."/>
            <person name="Valle G."/>
        </authorList>
    </citation>
    <scope>NUCLEOTIDE SEQUENCE [LARGE SCALE GENOMIC DNA]</scope>
    <source>
        <strain evidence="11 12">B-31</strain>
    </source>
</reference>
<evidence type="ECO:0000256" key="1">
    <source>
        <dbReference type="ARBA" id="ARBA00011926"/>
    </source>
</evidence>
<feature type="compositionally biased region" description="Basic and acidic residues" evidence="8">
    <location>
        <begin position="172"/>
        <end position="192"/>
    </location>
</feature>
<dbReference type="OrthoDB" id="10248867at2759"/>
<dbReference type="SUPFAM" id="SSF56091">
    <property type="entry name" value="DNA ligase/mRNA capping enzyme, catalytic domain"/>
    <property type="match status" value="1"/>
</dbReference>
<keyword evidence="4" id="KW-0949">S-adenosyl-L-methionine</keyword>
<evidence type="ECO:0000256" key="5">
    <source>
        <dbReference type="ARBA" id="ARBA00022884"/>
    </source>
</evidence>
<dbReference type="InterPro" id="IPR004971">
    <property type="entry name" value="mRNA_G-N7_MeTrfase_dom"/>
</dbReference>
<dbReference type="GO" id="GO:0003723">
    <property type="term" value="F:RNA binding"/>
    <property type="evidence" value="ECO:0007669"/>
    <property type="project" value="UniProtKB-KW"/>
</dbReference>
<dbReference type="Proteomes" id="UP000019335">
    <property type="component" value="Chromosome 8"/>
</dbReference>
<dbReference type="Pfam" id="PF03291">
    <property type="entry name" value="mRNA_G-N7_MeTrfase"/>
    <property type="match status" value="1"/>
</dbReference>
<feature type="domain" description="MRNA cap 0 methyltransferase" evidence="10">
    <location>
        <begin position="1034"/>
        <end position="1373"/>
    </location>
</feature>
<dbReference type="EC" id="2.1.1.56" evidence="1"/>
<feature type="region of interest" description="Disordered" evidence="8">
    <location>
        <begin position="1"/>
        <end position="263"/>
    </location>
</feature>
<accession>W7U1B3</accession>